<feature type="chain" id="PRO_5025674942" evidence="4">
    <location>
        <begin position="23"/>
        <end position="624"/>
    </location>
</feature>
<proteinExistence type="predicted"/>
<keyword evidence="3" id="KW-0812">Transmembrane</keyword>
<feature type="repeat" description="TPR" evidence="1">
    <location>
        <begin position="84"/>
        <end position="117"/>
    </location>
</feature>
<keyword evidence="6" id="KW-1185">Reference proteome</keyword>
<dbReference type="Proteomes" id="UP000480178">
    <property type="component" value="Chromosome"/>
</dbReference>
<feature type="signal peptide" evidence="4">
    <location>
        <begin position="1"/>
        <end position="22"/>
    </location>
</feature>
<dbReference type="SMART" id="SM00028">
    <property type="entry name" value="TPR"/>
    <property type="match status" value="5"/>
</dbReference>
<dbReference type="GO" id="GO:0006355">
    <property type="term" value="P:regulation of DNA-templated transcription"/>
    <property type="evidence" value="ECO:0007669"/>
    <property type="project" value="InterPro"/>
</dbReference>
<dbReference type="Pfam" id="PF13424">
    <property type="entry name" value="TPR_12"/>
    <property type="match status" value="1"/>
</dbReference>
<dbReference type="PROSITE" id="PS50005">
    <property type="entry name" value="TPR"/>
    <property type="match status" value="4"/>
</dbReference>
<dbReference type="SUPFAM" id="SSF46894">
    <property type="entry name" value="C-terminal effector domain of the bipartite response regulators"/>
    <property type="match status" value="1"/>
</dbReference>
<sequence>MKQIFLLGLGGLLWLYCPQASAQNTQVIDSLQQVLSADIADSSKVIVLGELSWEYHIHHKEKALQYARQELTLAEKINFPKGIGLGYLDQGVTYSYHQEYDKAIDLYQKALPHLEKAGKHTLIALTYYNIAVAYSKFEASEKAIANFLKAVDLLEKQQDWANVSQSYTGIANSYATLHQFPKAIDYHHKAVKVAREHTDYEMLAVALTDFSATFNTMFDTYHQPSYLDSSLVYLNQVHELLKAGKVKNPIMQPSVIFNMGNTYFQQENYEEALPLILQALVLAEPVNLQAAICQGNTILGKIYTRQKNYAAALPHFQKALPIALETNPLYAADTYEAMMAWAADQKKFQEAFDYQQQLVSLKDSIYHLGKTEMAERMGLQYETEKKEARIASLEQENHFERNRNILYLALLAMGLLLSGVIFYLLRLKQKVLSQKAALSEEAREKALLKQALAEKQRERLQKELYLQAELNQVQEIQFRNEMDFKERELTTNVLLLEQQSGFLQKIKTRLQTMLPQANRLEPDLKEVCKLIDNRLTSEQDFEKFMVHFEKVHPDFFSQLDKTAPATLTPADQKLSAYIRMNLSTKEMAHLLNVEPKSIQMARYRLKLKLNLPEETDLVNFIQQL</sequence>
<dbReference type="InterPro" id="IPR019734">
    <property type="entry name" value="TPR_rpt"/>
</dbReference>
<feature type="repeat" description="TPR" evidence="1">
    <location>
        <begin position="253"/>
        <end position="286"/>
    </location>
</feature>
<dbReference type="AlphaFoldDB" id="A0A6C0GCB1"/>
<dbReference type="GO" id="GO:0003677">
    <property type="term" value="F:DNA binding"/>
    <property type="evidence" value="ECO:0007669"/>
    <property type="project" value="InterPro"/>
</dbReference>
<dbReference type="InterPro" id="IPR016032">
    <property type="entry name" value="Sig_transdc_resp-reg_C-effctor"/>
</dbReference>
<evidence type="ECO:0000313" key="6">
    <source>
        <dbReference type="Proteomes" id="UP000480178"/>
    </source>
</evidence>
<accession>A0A6C0GCB1</accession>
<dbReference type="KEGG" id="rhoz:GXP67_02415"/>
<dbReference type="InterPro" id="IPR036388">
    <property type="entry name" value="WH-like_DNA-bd_sf"/>
</dbReference>
<feature type="repeat" description="TPR" evidence="1">
    <location>
        <begin position="124"/>
        <end position="157"/>
    </location>
</feature>
<organism evidence="5 6">
    <name type="scientific">Rhodocytophaga rosea</name>
    <dbReference type="NCBI Taxonomy" id="2704465"/>
    <lineage>
        <taxon>Bacteria</taxon>
        <taxon>Pseudomonadati</taxon>
        <taxon>Bacteroidota</taxon>
        <taxon>Cytophagia</taxon>
        <taxon>Cytophagales</taxon>
        <taxon>Rhodocytophagaceae</taxon>
        <taxon>Rhodocytophaga</taxon>
    </lineage>
</organism>
<keyword evidence="4" id="KW-0732">Signal</keyword>
<evidence type="ECO:0000256" key="2">
    <source>
        <dbReference type="SAM" id="Coils"/>
    </source>
</evidence>
<gene>
    <name evidence="5" type="ORF">GXP67_02415</name>
</gene>
<feature type="coiled-coil region" evidence="2">
    <location>
        <begin position="376"/>
        <end position="403"/>
    </location>
</feature>
<evidence type="ECO:0000256" key="4">
    <source>
        <dbReference type="SAM" id="SignalP"/>
    </source>
</evidence>
<name>A0A6C0GCB1_9BACT</name>
<dbReference type="RefSeq" id="WP_162441677.1">
    <property type="nucleotide sequence ID" value="NZ_CP048222.1"/>
</dbReference>
<keyword evidence="2" id="KW-0175">Coiled coil</keyword>
<evidence type="ECO:0000256" key="3">
    <source>
        <dbReference type="SAM" id="Phobius"/>
    </source>
</evidence>
<dbReference type="Gene3D" id="1.25.40.10">
    <property type="entry name" value="Tetratricopeptide repeat domain"/>
    <property type="match status" value="2"/>
</dbReference>
<protein>
    <submittedName>
        <fullName evidence="5">Tetratricopeptide repeat protein</fullName>
    </submittedName>
</protein>
<dbReference type="Gene3D" id="1.10.10.10">
    <property type="entry name" value="Winged helix-like DNA-binding domain superfamily/Winged helix DNA-binding domain"/>
    <property type="match status" value="1"/>
</dbReference>
<feature type="repeat" description="TPR" evidence="1">
    <location>
        <begin position="164"/>
        <end position="197"/>
    </location>
</feature>
<keyword evidence="1" id="KW-0802">TPR repeat</keyword>
<keyword evidence="3" id="KW-1133">Transmembrane helix</keyword>
<keyword evidence="3" id="KW-0472">Membrane</keyword>
<dbReference type="InterPro" id="IPR011990">
    <property type="entry name" value="TPR-like_helical_dom_sf"/>
</dbReference>
<dbReference type="Pfam" id="PF13374">
    <property type="entry name" value="TPR_10"/>
    <property type="match status" value="1"/>
</dbReference>
<dbReference type="PANTHER" id="PTHR10098">
    <property type="entry name" value="RAPSYN-RELATED"/>
    <property type="match status" value="1"/>
</dbReference>
<evidence type="ECO:0000313" key="5">
    <source>
        <dbReference type="EMBL" id="QHT65595.1"/>
    </source>
</evidence>
<dbReference type="SUPFAM" id="SSF48452">
    <property type="entry name" value="TPR-like"/>
    <property type="match status" value="2"/>
</dbReference>
<dbReference type="EMBL" id="CP048222">
    <property type="protein sequence ID" value="QHT65595.1"/>
    <property type="molecule type" value="Genomic_DNA"/>
</dbReference>
<reference evidence="5 6" key="1">
    <citation type="submission" date="2020-01" db="EMBL/GenBank/DDBJ databases">
        <authorList>
            <person name="Kim M.K."/>
        </authorList>
    </citation>
    <scope>NUCLEOTIDE SEQUENCE [LARGE SCALE GENOMIC DNA]</scope>
    <source>
        <strain evidence="5 6">172606-1</strain>
    </source>
</reference>
<feature type="transmembrane region" description="Helical" evidence="3">
    <location>
        <begin position="405"/>
        <end position="425"/>
    </location>
</feature>
<evidence type="ECO:0000256" key="1">
    <source>
        <dbReference type="PROSITE-ProRule" id="PRU00339"/>
    </source>
</evidence>